<protein>
    <recommendedName>
        <fullName evidence="3">Protein kinase domain-containing protein</fullName>
    </recommendedName>
</protein>
<proteinExistence type="predicted"/>
<feature type="domain" description="Protein kinase" evidence="3">
    <location>
        <begin position="1"/>
        <end position="90"/>
    </location>
</feature>
<keyword evidence="2" id="KW-0812">Transmembrane</keyword>
<dbReference type="Gene3D" id="1.10.510.10">
    <property type="entry name" value="Transferase(Phosphotransferase) domain 1"/>
    <property type="match status" value="1"/>
</dbReference>
<dbReference type="SUPFAM" id="SSF56112">
    <property type="entry name" value="Protein kinase-like (PK-like)"/>
    <property type="match status" value="1"/>
</dbReference>
<feature type="transmembrane region" description="Helical" evidence="2">
    <location>
        <begin position="12"/>
        <end position="32"/>
    </location>
</feature>
<dbReference type="EMBL" id="JEMC01001078">
    <property type="protein sequence ID" value="KYF99850.1"/>
    <property type="molecule type" value="Genomic_DNA"/>
</dbReference>
<gene>
    <name evidence="4" type="ORF">BE18_46155</name>
</gene>
<dbReference type="InterPro" id="IPR008979">
    <property type="entry name" value="Galactose-bd-like_sf"/>
</dbReference>
<keyword evidence="1" id="KW-0675">Receptor</keyword>
<dbReference type="InterPro" id="IPR011009">
    <property type="entry name" value="Kinase-like_dom_sf"/>
</dbReference>
<name>A0A150T571_SORCE</name>
<dbReference type="InterPro" id="IPR000719">
    <property type="entry name" value="Prot_kinase_dom"/>
</dbReference>
<dbReference type="Pfam" id="PF07714">
    <property type="entry name" value="PK_Tyr_Ser-Thr"/>
    <property type="match status" value="1"/>
</dbReference>
<evidence type="ECO:0000313" key="4">
    <source>
        <dbReference type="EMBL" id="KYF99850.1"/>
    </source>
</evidence>
<reference evidence="4 5" key="1">
    <citation type="submission" date="2014-02" db="EMBL/GenBank/DDBJ databases">
        <title>The small core and large imbalanced accessory genome model reveals a collaborative survival strategy of Sorangium cellulosum strains in nature.</title>
        <authorList>
            <person name="Han K."/>
            <person name="Peng R."/>
            <person name="Blom J."/>
            <person name="Li Y.-Z."/>
        </authorList>
    </citation>
    <scope>NUCLEOTIDE SEQUENCE [LARGE SCALE GENOMIC DNA]</scope>
    <source>
        <strain evidence="4 5">So0149</strain>
    </source>
</reference>
<keyword evidence="2" id="KW-0472">Membrane</keyword>
<sequence length="188" mass="20710">MIRAKRVDTRREVWSMGVVLHHLVTGMMPFAAEALTELVARVLQEEPVLPSEQRPGLPEELDTVVTLCLQRRPEHRFQAIEELAAALRVLTSSGGPDPAVPASVDQLTDPGGQICGGDEGQVPCYDHFHTSITLTSDGKHFKVPVGCLFQTGFGLFEALAQDRLQRIQFSLGPGHAFGFWIDDVAFYE</sequence>
<organism evidence="4 5">
    <name type="scientific">Sorangium cellulosum</name>
    <name type="common">Polyangium cellulosum</name>
    <dbReference type="NCBI Taxonomy" id="56"/>
    <lineage>
        <taxon>Bacteria</taxon>
        <taxon>Pseudomonadati</taxon>
        <taxon>Myxococcota</taxon>
        <taxon>Polyangia</taxon>
        <taxon>Polyangiales</taxon>
        <taxon>Polyangiaceae</taxon>
        <taxon>Sorangium</taxon>
    </lineage>
</organism>
<dbReference type="InterPro" id="IPR001245">
    <property type="entry name" value="Ser-Thr/Tyr_kinase_cat_dom"/>
</dbReference>
<dbReference type="GO" id="GO:0005524">
    <property type="term" value="F:ATP binding"/>
    <property type="evidence" value="ECO:0007669"/>
    <property type="project" value="InterPro"/>
</dbReference>
<dbReference type="SUPFAM" id="SSF49785">
    <property type="entry name" value="Galactose-binding domain-like"/>
    <property type="match status" value="1"/>
</dbReference>
<dbReference type="Proteomes" id="UP000075515">
    <property type="component" value="Unassembled WGS sequence"/>
</dbReference>
<evidence type="ECO:0000259" key="3">
    <source>
        <dbReference type="PROSITE" id="PS50011"/>
    </source>
</evidence>
<dbReference type="PROSITE" id="PS50011">
    <property type="entry name" value="PROTEIN_KINASE_DOM"/>
    <property type="match status" value="1"/>
</dbReference>
<accession>A0A150T571</accession>
<evidence type="ECO:0000313" key="5">
    <source>
        <dbReference type="Proteomes" id="UP000075515"/>
    </source>
</evidence>
<evidence type="ECO:0000256" key="2">
    <source>
        <dbReference type="SAM" id="Phobius"/>
    </source>
</evidence>
<comment type="caution">
    <text evidence="4">The sequence shown here is derived from an EMBL/GenBank/DDBJ whole genome shotgun (WGS) entry which is preliminary data.</text>
</comment>
<keyword evidence="2" id="KW-1133">Transmembrane helix</keyword>
<evidence type="ECO:0000256" key="1">
    <source>
        <dbReference type="ARBA" id="ARBA00023170"/>
    </source>
</evidence>
<dbReference type="AlphaFoldDB" id="A0A150T571"/>
<dbReference type="GO" id="GO:0004672">
    <property type="term" value="F:protein kinase activity"/>
    <property type="evidence" value="ECO:0007669"/>
    <property type="project" value="InterPro"/>
</dbReference>